<dbReference type="Gene3D" id="3.40.50.850">
    <property type="entry name" value="Isochorismatase-like"/>
    <property type="match status" value="1"/>
</dbReference>
<dbReference type="InterPro" id="IPR050272">
    <property type="entry name" value="Isochorismatase-like_hydrls"/>
</dbReference>
<evidence type="ECO:0000256" key="1">
    <source>
        <dbReference type="ARBA" id="ARBA00006336"/>
    </source>
</evidence>
<dbReference type="STRING" id="98765.A0A2R6PNM8"/>
<dbReference type="Proteomes" id="UP000186601">
    <property type="component" value="Unassembled WGS sequence"/>
</dbReference>
<evidence type="ECO:0000313" key="4">
    <source>
        <dbReference type="EMBL" id="PSR94555.1"/>
    </source>
</evidence>
<reference evidence="4 5" key="1">
    <citation type="submission" date="2018-02" db="EMBL/GenBank/DDBJ databases">
        <title>Genome sequence of the basidiomycete white-rot fungus Phlebia centrifuga.</title>
        <authorList>
            <person name="Granchi Z."/>
            <person name="Peng M."/>
            <person name="de Vries R.P."/>
            <person name="Hilden K."/>
            <person name="Makela M.R."/>
            <person name="Grigoriev I."/>
            <person name="Riley R."/>
        </authorList>
    </citation>
    <scope>NUCLEOTIDE SEQUENCE [LARGE SCALE GENOMIC DNA]</scope>
    <source>
        <strain evidence="4 5">FBCC195</strain>
    </source>
</reference>
<dbReference type="AlphaFoldDB" id="A0A2R6PNM8"/>
<sequence length="232" mass="25479">METDSPADVRTFSKPGLVLIDNQIGFTHPTHWGVHRSNPSYEENLGHLLSAFRDRGHPIFHVAHHSTDPNSPLNPISNPLGAHFLSFAEPHEGEPVFIKTVNSSFIGTTLEKAIREADIKELFVAGLTTDHCVSTTTRMGANLGVVGETGEIYVVGDAVANFERGKWDAETVHQVNLASLDGEFAAIISTEGVIRSLQNWYVPYISTSFIEFSSYHDITDDITDATNISTYP</sequence>
<dbReference type="Pfam" id="PF00857">
    <property type="entry name" value="Isochorismatase"/>
    <property type="match status" value="1"/>
</dbReference>
<dbReference type="GO" id="GO:0016787">
    <property type="term" value="F:hydrolase activity"/>
    <property type="evidence" value="ECO:0007669"/>
    <property type="project" value="UniProtKB-KW"/>
</dbReference>
<dbReference type="PANTHER" id="PTHR43540">
    <property type="entry name" value="PEROXYUREIDOACRYLATE/UREIDOACRYLATE AMIDOHYDROLASE-RELATED"/>
    <property type="match status" value="1"/>
</dbReference>
<dbReference type="OrthoDB" id="2796228at2759"/>
<feature type="domain" description="Isochorismatase-like" evidence="3">
    <location>
        <begin position="17"/>
        <end position="191"/>
    </location>
</feature>
<keyword evidence="5" id="KW-1185">Reference proteome</keyword>
<keyword evidence="2" id="KW-0378">Hydrolase</keyword>
<protein>
    <recommendedName>
        <fullName evidence="3">Isochorismatase-like domain-containing protein</fullName>
    </recommendedName>
</protein>
<dbReference type="SUPFAM" id="SSF52499">
    <property type="entry name" value="Isochorismatase-like hydrolases"/>
    <property type="match status" value="1"/>
</dbReference>
<gene>
    <name evidence="4" type="ORF">PHLCEN_2v4423</name>
</gene>
<comment type="caution">
    <text evidence="4">The sequence shown here is derived from an EMBL/GenBank/DDBJ whole genome shotgun (WGS) entry which is preliminary data.</text>
</comment>
<dbReference type="PANTHER" id="PTHR43540:SF1">
    <property type="entry name" value="ISOCHORISMATASE HYDROLASE"/>
    <property type="match status" value="1"/>
</dbReference>
<accession>A0A2R6PNM8</accession>
<evidence type="ECO:0000259" key="3">
    <source>
        <dbReference type="Pfam" id="PF00857"/>
    </source>
</evidence>
<dbReference type="InterPro" id="IPR036380">
    <property type="entry name" value="Isochorismatase-like_sf"/>
</dbReference>
<dbReference type="InterPro" id="IPR000868">
    <property type="entry name" value="Isochorismatase-like_dom"/>
</dbReference>
<dbReference type="EMBL" id="MLYV02000447">
    <property type="protein sequence ID" value="PSR94555.1"/>
    <property type="molecule type" value="Genomic_DNA"/>
</dbReference>
<evidence type="ECO:0000256" key="2">
    <source>
        <dbReference type="ARBA" id="ARBA00022801"/>
    </source>
</evidence>
<evidence type="ECO:0000313" key="5">
    <source>
        <dbReference type="Proteomes" id="UP000186601"/>
    </source>
</evidence>
<organism evidence="4 5">
    <name type="scientific">Hermanssonia centrifuga</name>
    <dbReference type="NCBI Taxonomy" id="98765"/>
    <lineage>
        <taxon>Eukaryota</taxon>
        <taxon>Fungi</taxon>
        <taxon>Dikarya</taxon>
        <taxon>Basidiomycota</taxon>
        <taxon>Agaricomycotina</taxon>
        <taxon>Agaricomycetes</taxon>
        <taxon>Polyporales</taxon>
        <taxon>Meruliaceae</taxon>
        <taxon>Hermanssonia</taxon>
    </lineage>
</organism>
<name>A0A2R6PNM8_9APHY</name>
<proteinExistence type="inferred from homology"/>
<comment type="similarity">
    <text evidence="1">Belongs to the isochorismatase family.</text>
</comment>